<comment type="caution">
    <text evidence="2">The sequence shown here is derived from an EMBL/GenBank/DDBJ whole genome shotgun (WGS) entry which is preliminary data.</text>
</comment>
<proteinExistence type="predicted"/>
<name>A0A2N8KNU6_9BURK</name>
<feature type="transmembrane region" description="Helical" evidence="1">
    <location>
        <begin position="339"/>
        <end position="357"/>
    </location>
</feature>
<organism evidence="2 3">
    <name type="scientific">Achromobacter pulmonis</name>
    <dbReference type="NCBI Taxonomy" id="1389932"/>
    <lineage>
        <taxon>Bacteria</taxon>
        <taxon>Pseudomonadati</taxon>
        <taxon>Pseudomonadota</taxon>
        <taxon>Betaproteobacteria</taxon>
        <taxon>Burkholderiales</taxon>
        <taxon>Alcaligenaceae</taxon>
        <taxon>Achromobacter</taxon>
    </lineage>
</organism>
<dbReference type="AlphaFoldDB" id="A0A2N8KNU6"/>
<keyword evidence="1" id="KW-0812">Transmembrane</keyword>
<feature type="transmembrane region" description="Helical" evidence="1">
    <location>
        <begin position="121"/>
        <end position="140"/>
    </location>
</feature>
<evidence type="ECO:0000313" key="3">
    <source>
        <dbReference type="Proteomes" id="UP000235994"/>
    </source>
</evidence>
<feature type="transmembrane region" description="Helical" evidence="1">
    <location>
        <begin position="68"/>
        <end position="86"/>
    </location>
</feature>
<dbReference type="RefSeq" id="WP_102771045.1">
    <property type="nucleotide sequence ID" value="NZ_POQS01000001.1"/>
</dbReference>
<gene>
    <name evidence="2" type="ORF">C1I89_01500</name>
</gene>
<dbReference type="Proteomes" id="UP000235994">
    <property type="component" value="Unassembled WGS sequence"/>
</dbReference>
<feature type="transmembrane region" description="Helical" evidence="1">
    <location>
        <begin position="363"/>
        <end position="384"/>
    </location>
</feature>
<feature type="transmembrane region" description="Helical" evidence="1">
    <location>
        <begin position="275"/>
        <end position="300"/>
    </location>
</feature>
<feature type="transmembrane region" description="Helical" evidence="1">
    <location>
        <begin position="306"/>
        <end position="327"/>
    </location>
</feature>
<feature type="transmembrane region" description="Helical" evidence="1">
    <location>
        <begin position="98"/>
        <end position="115"/>
    </location>
</feature>
<dbReference type="InterPro" id="IPR010266">
    <property type="entry name" value="NnrS"/>
</dbReference>
<dbReference type="EMBL" id="POQS01000001">
    <property type="protein sequence ID" value="PND35100.1"/>
    <property type="molecule type" value="Genomic_DNA"/>
</dbReference>
<feature type="transmembrane region" description="Helical" evidence="1">
    <location>
        <begin position="31"/>
        <end position="48"/>
    </location>
</feature>
<feature type="transmembrane region" description="Helical" evidence="1">
    <location>
        <begin position="152"/>
        <end position="171"/>
    </location>
</feature>
<evidence type="ECO:0000256" key="1">
    <source>
        <dbReference type="SAM" id="Phobius"/>
    </source>
</evidence>
<evidence type="ECO:0000313" key="2">
    <source>
        <dbReference type="EMBL" id="PND35100.1"/>
    </source>
</evidence>
<feature type="transmembrane region" description="Helical" evidence="1">
    <location>
        <begin position="183"/>
        <end position="203"/>
    </location>
</feature>
<reference evidence="2 3" key="1">
    <citation type="submission" date="2018-01" db="EMBL/GenBank/DDBJ databases">
        <title>The draft genome of an aniline degradation strain ANB-1.</title>
        <authorList>
            <person name="Zhang L."/>
            <person name="Jiang J."/>
        </authorList>
    </citation>
    <scope>NUCLEOTIDE SEQUENCE [LARGE SCALE GENOMIC DNA]</scope>
    <source>
        <strain evidence="2 3">ANB-1</strain>
    </source>
</reference>
<keyword evidence="1" id="KW-1133">Transmembrane helix</keyword>
<keyword evidence="1" id="KW-0472">Membrane</keyword>
<protein>
    <submittedName>
        <fullName evidence="2">NnrS family protein</fullName>
    </submittedName>
</protein>
<dbReference type="Pfam" id="PF05940">
    <property type="entry name" value="NnrS"/>
    <property type="match status" value="1"/>
</dbReference>
<accession>A0A2N8KNU6</accession>
<keyword evidence="3" id="KW-1185">Reference proteome</keyword>
<sequence length="416" mass="44642">MSTLLTIDEPDQDSRRARPQWRAFTEMGFRPLYLAGCFWALASVLLWVHAPSLLNGVLGGMPWHAHEMLWGFVATIAVGFLLTAGGNWTGRNPLRGNALAALCVLWIVARAGYLAPGRPAFLIAALADLLFFLWGAAALGRAVAITRNRRNYGIPLLLVALALTNALYLWATVQGDYFALMRYFNAGLLCMAVLTLLIARRILPFFAKRAVAGLDIPPHTRSGHWQLGTGVVAIACLLAGRPQIAAVALAATGLIALVQWISWKPWAARRVPLLWILYAGYFGLGVGLLVGAAQLAGFVLRTAWPAHVVGVAGFSVLIIGMATRTALGHLGRPLRADRSMVASYVLVILAALLRLAALLPTAAALGLLHASATAWALGFALYLWRFFPMMIRPRADAGKTAAPVMRVAPAPGRPAA</sequence>